<dbReference type="InterPro" id="IPR048068">
    <property type="entry name" value="LarA-like"/>
</dbReference>
<evidence type="ECO:0000259" key="1">
    <source>
        <dbReference type="Pfam" id="PF09861"/>
    </source>
</evidence>
<proteinExistence type="predicted"/>
<feature type="domain" description="Lactate racemase C-terminal" evidence="2">
    <location>
        <begin position="274"/>
        <end position="417"/>
    </location>
</feature>
<dbReference type="PANTHER" id="PTHR33171">
    <property type="entry name" value="LAR_N DOMAIN-CONTAINING PROTEIN"/>
    <property type="match status" value="1"/>
</dbReference>
<evidence type="ECO:0000259" key="2">
    <source>
        <dbReference type="Pfam" id="PF21113"/>
    </source>
</evidence>
<comment type="caution">
    <text evidence="3">The sequence shown here is derived from an EMBL/GenBank/DDBJ whole genome shotgun (WGS) entry which is preliminary data.</text>
</comment>
<dbReference type="Proteomes" id="UP000239388">
    <property type="component" value="Unassembled WGS sequence"/>
</dbReference>
<dbReference type="OrthoDB" id="9770545at2"/>
<evidence type="ECO:0000313" key="3">
    <source>
        <dbReference type="EMBL" id="PQO35571.1"/>
    </source>
</evidence>
<evidence type="ECO:0008006" key="5">
    <source>
        <dbReference type="Google" id="ProtNLM"/>
    </source>
</evidence>
<dbReference type="PANTHER" id="PTHR33171:SF17">
    <property type="entry name" value="LARA-LIKE N-TERMINAL DOMAIN-CONTAINING PROTEIN"/>
    <property type="match status" value="1"/>
</dbReference>
<organism evidence="3 4">
    <name type="scientific">Blastopirellula marina</name>
    <dbReference type="NCBI Taxonomy" id="124"/>
    <lineage>
        <taxon>Bacteria</taxon>
        <taxon>Pseudomonadati</taxon>
        <taxon>Planctomycetota</taxon>
        <taxon>Planctomycetia</taxon>
        <taxon>Pirellulales</taxon>
        <taxon>Pirellulaceae</taxon>
        <taxon>Blastopirellula</taxon>
    </lineage>
</organism>
<dbReference type="AlphaFoldDB" id="A0A2S8FTR0"/>
<gene>
    <name evidence="3" type="ORF">C5Y98_13065</name>
</gene>
<dbReference type="GO" id="GO:0050043">
    <property type="term" value="F:lactate racemase activity"/>
    <property type="evidence" value="ECO:0007669"/>
    <property type="project" value="InterPro"/>
</dbReference>
<dbReference type="InterPro" id="IPR047926">
    <property type="entry name" value="Ni_dep_LarA"/>
</dbReference>
<dbReference type="Gene3D" id="3.90.226.30">
    <property type="match status" value="1"/>
</dbReference>
<dbReference type="InterPro" id="IPR048520">
    <property type="entry name" value="LarA_C"/>
</dbReference>
<feature type="domain" description="LarA-like N-terminal" evidence="1">
    <location>
        <begin position="7"/>
        <end position="211"/>
    </location>
</feature>
<dbReference type="InterPro" id="IPR018657">
    <property type="entry name" value="LarA-like_N"/>
</dbReference>
<protein>
    <recommendedName>
        <fullName evidence="5">LarA-like N-terminal domain-containing protein</fullName>
    </recommendedName>
</protein>
<reference evidence="3 4" key="1">
    <citation type="submission" date="2018-02" db="EMBL/GenBank/DDBJ databases">
        <title>Comparative genomes isolates from brazilian mangrove.</title>
        <authorList>
            <person name="Araujo J.E."/>
            <person name="Taketani R.G."/>
            <person name="Silva M.C.P."/>
            <person name="Loureco M.V."/>
            <person name="Andreote F.D."/>
        </authorList>
    </citation>
    <scope>NUCLEOTIDE SEQUENCE [LARGE SCALE GENOMIC DNA]</scope>
    <source>
        <strain evidence="3 4">NAP PRIS-MGV</strain>
    </source>
</reference>
<dbReference type="Pfam" id="PF21113">
    <property type="entry name" value="LarA_C"/>
    <property type="match status" value="1"/>
</dbReference>
<dbReference type="RefSeq" id="WP_105354686.1">
    <property type="nucleotide sequence ID" value="NZ_PUIB01000014.1"/>
</dbReference>
<dbReference type="InterPro" id="IPR043166">
    <property type="entry name" value="LarA-like_C"/>
</dbReference>
<sequence>MKVKLEYGRVGLEADVPDNGNVRTLAYKDAPPLADPDAFLRAVLTAPNGAPPLAELAQGKQDACIVICDITRPVPNELILRPTLEILEAAGIPRDKIVILNATGLHRPNHGAELVEMVGQHIVDNYRIENHDGENRDEHVHLGTSPNGVPIWIDRRYVEADLKITVGLIEPHFMAGFSGGRKLICPGIAYIDTIRAWHSPRFLEHENATMGCLVDNPVHFENTSIAQTAGCDFIINVVIDAHRHPLKFVAGDMIAAFEEGVEFVRSVVVDTLDEPADIVLTSSAGYPLDTTFYQSVKAMVAAAKVVKKGGTIIVAASLSEGIGSPPFTSLFSKYDNLNDFMTAILDPECFTMDQWQLEELAKAARQAKIVMVSDGIPAERLSQLFVEPAASVEAAIESALAEHGADASIAVIPKGPYVLAQLA</sequence>
<dbReference type="NCBIfam" id="NF033504">
    <property type="entry name" value="Ni_dep_LarA"/>
    <property type="match status" value="1"/>
</dbReference>
<dbReference type="Gene3D" id="3.40.50.11440">
    <property type="match status" value="1"/>
</dbReference>
<dbReference type="Pfam" id="PF09861">
    <property type="entry name" value="Lar_N"/>
    <property type="match status" value="1"/>
</dbReference>
<name>A0A2S8FTR0_9BACT</name>
<accession>A0A2S8FTR0</accession>
<dbReference type="EMBL" id="PUIB01000014">
    <property type="protein sequence ID" value="PQO35571.1"/>
    <property type="molecule type" value="Genomic_DNA"/>
</dbReference>
<evidence type="ECO:0000313" key="4">
    <source>
        <dbReference type="Proteomes" id="UP000239388"/>
    </source>
</evidence>